<evidence type="ECO:0000256" key="5">
    <source>
        <dbReference type="ARBA" id="ARBA00023002"/>
    </source>
</evidence>
<keyword evidence="4" id="KW-0274">FAD</keyword>
<sequence>MRFAPTEEQAAMRYALRELLADVDSPAVTRAWARGDAAPGLAVWRRLADLGVTGALVPEASGGLGLSEVELVLVLDELGYAGLPGPYVESLAVVPVLLAGRDEPGRLAAVAEGRAVATALLPPRVPRALDADRADVLVRGSTAEIALVGGSLTLESSVDGARRLFLVDGPAVVVAEGAAAGRVVDAAFDGGALGCAAQLLGVGRRLLAMAVRHAGQRRQFGRPIGAFQAVQHQLADVLLRLEFAGPLVRGAAVALRDGTPFAARDVSSAKLAAGEAANAAARTALQVHGAIGYTAEHELHLWLAKARALRSAWGTPGWHRDRVAASLATGATAPIGAVDSRTGRE</sequence>
<feature type="domain" description="Acyl-CoA dehydrogenase/oxidase N-terminal" evidence="7">
    <location>
        <begin position="6"/>
        <end position="103"/>
    </location>
</feature>
<evidence type="ECO:0000259" key="7">
    <source>
        <dbReference type="Pfam" id="PF02771"/>
    </source>
</evidence>
<dbReference type="Pfam" id="PF00441">
    <property type="entry name" value="Acyl-CoA_dh_1"/>
    <property type="match status" value="1"/>
</dbReference>
<proteinExistence type="inferred from homology"/>
<dbReference type="InterPro" id="IPR013786">
    <property type="entry name" value="AcylCoA_DH/ox_N"/>
</dbReference>
<keyword evidence="3" id="KW-0285">Flavoprotein</keyword>
<dbReference type="EMBL" id="VUOB01000074">
    <property type="protein sequence ID" value="KAA2252597.1"/>
    <property type="molecule type" value="Genomic_DNA"/>
</dbReference>
<dbReference type="Gene3D" id="1.20.140.10">
    <property type="entry name" value="Butyryl-CoA Dehydrogenase, subunit A, domain 3"/>
    <property type="match status" value="1"/>
</dbReference>
<feature type="domain" description="Acyl-CoA dehydrogenase/oxidase C-terminal" evidence="6">
    <location>
        <begin position="182"/>
        <end position="327"/>
    </location>
</feature>
<dbReference type="InterPro" id="IPR009100">
    <property type="entry name" value="AcylCoA_DH/oxidase_NM_dom_sf"/>
</dbReference>
<dbReference type="Pfam" id="PF02771">
    <property type="entry name" value="Acyl-CoA_dh_N"/>
    <property type="match status" value="1"/>
</dbReference>
<name>A0A5B2WRK4_9PSEU</name>
<dbReference type="GO" id="GO:0050660">
    <property type="term" value="F:flavin adenine dinucleotide binding"/>
    <property type="evidence" value="ECO:0007669"/>
    <property type="project" value="InterPro"/>
</dbReference>
<dbReference type="RefSeq" id="WP_149854254.1">
    <property type="nucleotide sequence ID" value="NZ_VUOB01000074.1"/>
</dbReference>
<keyword evidence="5" id="KW-0560">Oxidoreductase</keyword>
<reference evidence="8 9" key="2">
    <citation type="submission" date="2019-09" db="EMBL/GenBank/DDBJ databases">
        <authorList>
            <person name="Jin C."/>
        </authorList>
    </citation>
    <scope>NUCLEOTIDE SEQUENCE [LARGE SCALE GENOMIC DNA]</scope>
    <source>
        <strain evidence="8 9">AN110305</strain>
    </source>
</reference>
<evidence type="ECO:0000256" key="1">
    <source>
        <dbReference type="ARBA" id="ARBA00001974"/>
    </source>
</evidence>
<dbReference type="AlphaFoldDB" id="A0A5B2WRK4"/>
<comment type="cofactor">
    <cofactor evidence="1">
        <name>FAD</name>
        <dbReference type="ChEBI" id="CHEBI:57692"/>
    </cofactor>
</comment>
<comment type="caution">
    <text evidence="8">The sequence shown here is derived from an EMBL/GenBank/DDBJ whole genome shotgun (WGS) entry which is preliminary data.</text>
</comment>
<keyword evidence="9" id="KW-1185">Reference proteome</keyword>
<organism evidence="8 9">
    <name type="scientific">Solihabitans fulvus</name>
    <dbReference type="NCBI Taxonomy" id="1892852"/>
    <lineage>
        <taxon>Bacteria</taxon>
        <taxon>Bacillati</taxon>
        <taxon>Actinomycetota</taxon>
        <taxon>Actinomycetes</taxon>
        <taxon>Pseudonocardiales</taxon>
        <taxon>Pseudonocardiaceae</taxon>
        <taxon>Solihabitans</taxon>
    </lineage>
</organism>
<comment type="similarity">
    <text evidence="2">Belongs to the acyl-CoA dehydrogenase family.</text>
</comment>
<dbReference type="SUPFAM" id="SSF56645">
    <property type="entry name" value="Acyl-CoA dehydrogenase NM domain-like"/>
    <property type="match status" value="1"/>
</dbReference>
<reference evidence="8 9" key="1">
    <citation type="submission" date="2019-09" db="EMBL/GenBank/DDBJ databases">
        <title>Goodfellowia gen. nov., a new genus of the Pseudonocardineae related to Actinoalloteichus, containing Goodfellowia coeruleoviolacea gen. nov., comb. nov. gen. nov., comb. nov.</title>
        <authorList>
            <person name="Labeda D."/>
        </authorList>
    </citation>
    <scope>NUCLEOTIDE SEQUENCE [LARGE SCALE GENOMIC DNA]</scope>
    <source>
        <strain evidence="8 9">AN110305</strain>
    </source>
</reference>
<evidence type="ECO:0000313" key="9">
    <source>
        <dbReference type="Proteomes" id="UP000323454"/>
    </source>
</evidence>
<dbReference type="PANTHER" id="PTHR43884">
    <property type="entry name" value="ACYL-COA DEHYDROGENASE"/>
    <property type="match status" value="1"/>
</dbReference>
<dbReference type="SUPFAM" id="SSF47203">
    <property type="entry name" value="Acyl-CoA dehydrogenase C-terminal domain-like"/>
    <property type="match status" value="1"/>
</dbReference>
<dbReference type="InterPro" id="IPR036250">
    <property type="entry name" value="AcylCo_DH-like_C"/>
</dbReference>
<protein>
    <submittedName>
        <fullName evidence="8">Acyl-CoA dehydrogenase</fullName>
    </submittedName>
</protein>
<dbReference type="PANTHER" id="PTHR43884:SF20">
    <property type="entry name" value="ACYL-COA DEHYDROGENASE FADE28"/>
    <property type="match status" value="1"/>
</dbReference>
<evidence type="ECO:0000256" key="4">
    <source>
        <dbReference type="ARBA" id="ARBA00022827"/>
    </source>
</evidence>
<dbReference type="Proteomes" id="UP000323454">
    <property type="component" value="Unassembled WGS sequence"/>
</dbReference>
<evidence type="ECO:0000256" key="2">
    <source>
        <dbReference type="ARBA" id="ARBA00009347"/>
    </source>
</evidence>
<dbReference type="InterPro" id="IPR037069">
    <property type="entry name" value="AcylCoA_DH/ox_N_sf"/>
</dbReference>
<dbReference type="Gene3D" id="1.10.540.10">
    <property type="entry name" value="Acyl-CoA dehydrogenase/oxidase, N-terminal domain"/>
    <property type="match status" value="1"/>
</dbReference>
<evidence type="ECO:0000259" key="6">
    <source>
        <dbReference type="Pfam" id="PF00441"/>
    </source>
</evidence>
<dbReference type="GO" id="GO:0003995">
    <property type="term" value="F:acyl-CoA dehydrogenase activity"/>
    <property type="evidence" value="ECO:0007669"/>
    <property type="project" value="TreeGrafter"/>
</dbReference>
<dbReference type="OrthoDB" id="8677713at2"/>
<gene>
    <name evidence="8" type="ORF">F0L68_35410</name>
</gene>
<accession>A0A5B2WRK4</accession>
<dbReference type="InterPro" id="IPR009075">
    <property type="entry name" value="AcylCo_DH/oxidase_C"/>
</dbReference>
<evidence type="ECO:0000313" key="8">
    <source>
        <dbReference type="EMBL" id="KAA2252597.1"/>
    </source>
</evidence>
<evidence type="ECO:0000256" key="3">
    <source>
        <dbReference type="ARBA" id="ARBA00022630"/>
    </source>
</evidence>